<reference evidence="3 4" key="1">
    <citation type="journal article" date="2018" name="Nat. Ecol. Evol.">
        <title>Pezizomycetes genomes reveal the molecular basis of ectomycorrhizal truffle lifestyle.</title>
        <authorList>
            <person name="Murat C."/>
            <person name="Payen T."/>
            <person name="Noel B."/>
            <person name="Kuo A."/>
            <person name="Morin E."/>
            <person name="Chen J."/>
            <person name="Kohler A."/>
            <person name="Krizsan K."/>
            <person name="Balestrini R."/>
            <person name="Da Silva C."/>
            <person name="Montanini B."/>
            <person name="Hainaut M."/>
            <person name="Levati E."/>
            <person name="Barry K.W."/>
            <person name="Belfiori B."/>
            <person name="Cichocki N."/>
            <person name="Clum A."/>
            <person name="Dockter R.B."/>
            <person name="Fauchery L."/>
            <person name="Guy J."/>
            <person name="Iotti M."/>
            <person name="Le Tacon F."/>
            <person name="Lindquist E.A."/>
            <person name="Lipzen A."/>
            <person name="Malagnac F."/>
            <person name="Mello A."/>
            <person name="Molinier V."/>
            <person name="Miyauchi S."/>
            <person name="Poulain J."/>
            <person name="Riccioni C."/>
            <person name="Rubini A."/>
            <person name="Sitrit Y."/>
            <person name="Splivallo R."/>
            <person name="Traeger S."/>
            <person name="Wang M."/>
            <person name="Zifcakova L."/>
            <person name="Wipf D."/>
            <person name="Zambonelli A."/>
            <person name="Paolocci F."/>
            <person name="Nowrousian M."/>
            <person name="Ottonello S."/>
            <person name="Baldrian P."/>
            <person name="Spatafora J.W."/>
            <person name="Henrissat B."/>
            <person name="Nagy L.G."/>
            <person name="Aury J.M."/>
            <person name="Wincker P."/>
            <person name="Grigoriev I.V."/>
            <person name="Bonfante P."/>
            <person name="Martin F.M."/>
        </authorList>
    </citation>
    <scope>NUCLEOTIDE SEQUENCE [LARGE SCALE GENOMIC DNA]</scope>
    <source>
        <strain evidence="3 4">CCBAS932</strain>
    </source>
</reference>
<name>A0A3N4KIZ6_9PEZI</name>
<dbReference type="Proteomes" id="UP000277580">
    <property type="component" value="Unassembled WGS sequence"/>
</dbReference>
<organism evidence="3 4">
    <name type="scientific">Morchella conica CCBAS932</name>
    <dbReference type="NCBI Taxonomy" id="1392247"/>
    <lineage>
        <taxon>Eukaryota</taxon>
        <taxon>Fungi</taxon>
        <taxon>Dikarya</taxon>
        <taxon>Ascomycota</taxon>
        <taxon>Pezizomycotina</taxon>
        <taxon>Pezizomycetes</taxon>
        <taxon>Pezizales</taxon>
        <taxon>Morchellaceae</taxon>
        <taxon>Morchella</taxon>
    </lineage>
</organism>
<keyword evidence="1" id="KW-0472">Membrane</keyword>
<dbReference type="AlphaFoldDB" id="A0A3N4KIZ6"/>
<feature type="signal peptide" evidence="2">
    <location>
        <begin position="1"/>
        <end position="27"/>
    </location>
</feature>
<evidence type="ECO:0008006" key="5">
    <source>
        <dbReference type="Google" id="ProtNLM"/>
    </source>
</evidence>
<sequence length="239" mass="26201">MRIQTQNLRFILSFVLLTFSTCQETETIPFPITTTLTRGATPVTLTLAGPAYVTSYIVSSAETTLGPATAPPFVTAATNVVFANELTTLTVFYSGGEDLPPSVFVMTKAPSWTTATIPYPEPTEVASETETEEYPPDTLTYSSTYGWRYNPDYTYTTTPENTYTYEWEDSDIDTDGGDIGPAGIYIWLPVVLGTFIVFGLIFICCCRKPPPAPEAPPPYDFEGKDAGKTNTDRPEVIIC</sequence>
<accession>A0A3N4KIZ6</accession>
<evidence type="ECO:0000256" key="1">
    <source>
        <dbReference type="SAM" id="Phobius"/>
    </source>
</evidence>
<dbReference type="EMBL" id="ML119153">
    <property type="protein sequence ID" value="RPB09319.1"/>
    <property type="molecule type" value="Genomic_DNA"/>
</dbReference>
<keyword evidence="1" id="KW-1133">Transmembrane helix</keyword>
<protein>
    <recommendedName>
        <fullName evidence="5">Mid2 domain-containing protein</fullName>
    </recommendedName>
</protein>
<proteinExistence type="predicted"/>
<evidence type="ECO:0000313" key="4">
    <source>
        <dbReference type="Proteomes" id="UP000277580"/>
    </source>
</evidence>
<dbReference type="OrthoDB" id="10507060at2759"/>
<keyword evidence="2" id="KW-0732">Signal</keyword>
<evidence type="ECO:0000256" key="2">
    <source>
        <dbReference type="SAM" id="SignalP"/>
    </source>
</evidence>
<feature type="chain" id="PRO_5018141580" description="Mid2 domain-containing protein" evidence="2">
    <location>
        <begin position="28"/>
        <end position="239"/>
    </location>
</feature>
<evidence type="ECO:0000313" key="3">
    <source>
        <dbReference type="EMBL" id="RPB09319.1"/>
    </source>
</evidence>
<keyword evidence="4" id="KW-1185">Reference proteome</keyword>
<gene>
    <name evidence="3" type="ORF">P167DRAFT_577429</name>
</gene>
<dbReference type="InParanoid" id="A0A3N4KIZ6"/>
<keyword evidence="1" id="KW-0812">Transmembrane</keyword>
<feature type="transmembrane region" description="Helical" evidence="1">
    <location>
        <begin position="184"/>
        <end position="205"/>
    </location>
</feature>